<keyword evidence="3" id="KW-1185">Reference proteome</keyword>
<protein>
    <submittedName>
        <fullName evidence="2">General stress protein</fullName>
    </submittedName>
</protein>
<dbReference type="Pfam" id="PF11181">
    <property type="entry name" value="YflT"/>
    <property type="match status" value="1"/>
</dbReference>
<evidence type="ECO:0000259" key="1">
    <source>
        <dbReference type="Pfam" id="PF11181"/>
    </source>
</evidence>
<dbReference type="OrthoDB" id="2353304at2"/>
<feature type="domain" description="General stress protein 17M-like" evidence="1">
    <location>
        <begin position="3"/>
        <end position="99"/>
    </location>
</feature>
<reference evidence="2 3" key="1">
    <citation type="submission" date="2017-08" db="EMBL/GenBank/DDBJ databases">
        <title>Virgibacillus indicus sp. nov. and Virgibacillus profoundi sp. nov, two moderately halophilic bacteria isolated from marine sediment by using the Microfluidic Streak Plate.</title>
        <authorList>
            <person name="Xu B."/>
            <person name="Hu B."/>
            <person name="Wang J."/>
            <person name="Zhu Y."/>
            <person name="Huang L."/>
            <person name="Du W."/>
            <person name="Huang Y."/>
        </authorList>
    </citation>
    <scope>NUCLEOTIDE SEQUENCE [LARGE SCALE GENOMIC DNA]</scope>
    <source>
        <strain evidence="2 3">IO3-P2-C2</strain>
    </source>
</reference>
<sequence>MKPFVKEYTNDEQLQNAVALLKDNGVNKDDVYILSHDDDRTGRIADNADANTVSFKEMDFTEAVGNMFNSKGDELRSKLQEMGFSTAEAENLEEDMDEGKVLLMVTNNENAGSYLL</sequence>
<organism evidence="2 3">
    <name type="scientific">Virgibacillus indicus</name>
    <dbReference type="NCBI Taxonomy" id="2024554"/>
    <lineage>
        <taxon>Bacteria</taxon>
        <taxon>Bacillati</taxon>
        <taxon>Bacillota</taxon>
        <taxon>Bacilli</taxon>
        <taxon>Bacillales</taxon>
        <taxon>Bacillaceae</taxon>
        <taxon>Virgibacillus</taxon>
    </lineage>
</organism>
<dbReference type="EMBL" id="NPMS01000001">
    <property type="protein sequence ID" value="OZU90516.1"/>
    <property type="molecule type" value="Genomic_DNA"/>
</dbReference>
<dbReference type="InterPro" id="IPR025889">
    <property type="entry name" value="GSP17M-like_dom"/>
</dbReference>
<evidence type="ECO:0000313" key="3">
    <source>
        <dbReference type="Proteomes" id="UP000216498"/>
    </source>
</evidence>
<dbReference type="AlphaFoldDB" id="A0A265NGY9"/>
<proteinExistence type="predicted"/>
<name>A0A265NGY9_9BACI</name>
<comment type="caution">
    <text evidence="2">The sequence shown here is derived from an EMBL/GenBank/DDBJ whole genome shotgun (WGS) entry which is preliminary data.</text>
</comment>
<dbReference type="RefSeq" id="WP_094884134.1">
    <property type="nucleotide sequence ID" value="NZ_NPMS01000001.1"/>
</dbReference>
<dbReference type="Proteomes" id="UP000216498">
    <property type="component" value="Unassembled WGS sequence"/>
</dbReference>
<evidence type="ECO:0000313" key="2">
    <source>
        <dbReference type="EMBL" id="OZU90516.1"/>
    </source>
</evidence>
<accession>A0A265NGY9</accession>
<gene>
    <name evidence="2" type="ORF">CIL03_05050</name>
</gene>